<dbReference type="InterPro" id="IPR005747">
    <property type="entry name" value="MutS2"/>
</dbReference>
<gene>
    <name evidence="7" type="primary">mutS2</name>
    <name evidence="7" type="synonym">rqcU</name>
    <name evidence="10" type="ORF">BFS30_17675</name>
</gene>
<keyword evidence="3 7" id="KW-0378">Hydrolase</keyword>
<dbReference type="InterPro" id="IPR027417">
    <property type="entry name" value="P-loop_NTPase"/>
</dbReference>
<dbReference type="SMART" id="SM00534">
    <property type="entry name" value="MUTSac"/>
    <property type="match status" value="1"/>
</dbReference>
<dbReference type="GO" id="GO:0016887">
    <property type="term" value="F:ATP hydrolysis activity"/>
    <property type="evidence" value="ECO:0007669"/>
    <property type="project" value="InterPro"/>
</dbReference>
<dbReference type="AlphaFoldDB" id="A0A1D7QJJ5"/>
<dbReference type="InterPro" id="IPR036063">
    <property type="entry name" value="Smr_dom_sf"/>
</dbReference>
<dbReference type="GO" id="GO:0045910">
    <property type="term" value="P:negative regulation of DNA recombination"/>
    <property type="evidence" value="ECO:0007669"/>
    <property type="project" value="InterPro"/>
</dbReference>
<evidence type="ECO:0000256" key="5">
    <source>
        <dbReference type="ARBA" id="ARBA00022884"/>
    </source>
</evidence>
<dbReference type="EC" id="3.1.-.-" evidence="7"/>
<dbReference type="NCBIfam" id="TIGR01069">
    <property type="entry name" value="mutS2"/>
    <property type="match status" value="1"/>
</dbReference>
<keyword evidence="1 7" id="KW-0699">rRNA-binding</keyword>
<evidence type="ECO:0000256" key="2">
    <source>
        <dbReference type="ARBA" id="ARBA00022741"/>
    </source>
</evidence>
<feature type="binding site" evidence="7">
    <location>
        <begin position="341"/>
        <end position="348"/>
    </location>
    <ligand>
        <name>ATP</name>
        <dbReference type="ChEBI" id="CHEBI:30616"/>
    </ligand>
</feature>
<dbReference type="Gene3D" id="3.30.1370.110">
    <property type="match status" value="1"/>
</dbReference>
<keyword evidence="8" id="KW-0175">Coiled coil</keyword>
<dbReference type="OrthoDB" id="9808166at2"/>
<dbReference type="GO" id="GO:0140664">
    <property type="term" value="F:ATP-dependent DNA damage sensor activity"/>
    <property type="evidence" value="ECO:0007669"/>
    <property type="project" value="InterPro"/>
</dbReference>
<dbReference type="InterPro" id="IPR000432">
    <property type="entry name" value="DNA_mismatch_repair_MutS_C"/>
</dbReference>
<dbReference type="InterPro" id="IPR002625">
    <property type="entry name" value="Smr_dom"/>
</dbReference>
<dbReference type="GO" id="GO:0019843">
    <property type="term" value="F:rRNA binding"/>
    <property type="evidence" value="ECO:0007669"/>
    <property type="project" value="UniProtKB-UniRule"/>
</dbReference>
<proteinExistence type="inferred from homology"/>
<evidence type="ECO:0000256" key="8">
    <source>
        <dbReference type="SAM" id="Coils"/>
    </source>
</evidence>
<protein>
    <recommendedName>
        <fullName evidence="7">Endonuclease MutS2</fullName>
        <ecNumber evidence="7">3.1.-.-</ecNumber>
    </recommendedName>
    <alternativeName>
        <fullName evidence="7">Ribosome-associated protein quality control-upstream factor</fullName>
        <shortName evidence="7">RQC-upstream factor</shortName>
        <shortName evidence="7">RqcU</shortName>
        <ecNumber evidence="7">3.6.4.-</ecNumber>
    </alternativeName>
</protein>
<feature type="coiled-coil region" evidence="8">
    <location>
        <begin position="575"/>
        <end position="630"/>
    </location>
</feature>
<dbReference type="GO" id="GO:0005524">
    <property type="term" value="F:ATP binding"/>
    <property type="evidence" value="ECO:0007669"/>
    <property type="project" value="UniProtKB-UniRule"/>
</dbReference>
<dbReference type="EMBL" id="CP017141">
    <property type="protein sequence ID" value="AOM78842.1"/>
    <property type="molecule type" value="Genomic_DNA"/>
</dbReference>
<evidence type="ECO:0000313" key="11">
    <source>
        <dbReference type="Proteomes" id="UP000094313"/>
    </source>
</evidence>
<dbReference type="GO" id="GO:0072344">
    <property type="term" value="P:rescue of stalled ribosome"/>
    <property type="evidence" value="ECO:0007669"/>
    <property type="project" value="UniProtKB-UniRule"/>
</dbReference>
<dbReference type="GO" id="GO:0004519">
    <property type="term" value="F:endonuclease activity"/>
    <property type="evidence" value="ECO:0007669"/>
    <property type="project" value="UniProtKB-UniRule"/>
</dbReference>
<dbReference type="Pfam" id="PF00488">
    <property type="entry name" value="MutS_V"/>
    <property type="match status" value="1"/>
</dbReference>
<name>A0A1D7QJJ5_9SPHI</name>
<dbReference type="EC" id="3.6.4.-" evidence="7"/>
<dbReference type="GO" id="GO:0006298">
    <property type="term" value="P:mismatch repair"/>
    <property type="evidence" value="ECO:0007669"/>
    <property type="project" value="InterPro"/>
</dbReference>
<keyword evidence="4 7" id="KW-0067">ATP-binding</keyword>
<comment type="similarity">
    <text evidence="7">Belongs to the DNA mismatch repair MutS family. MutS2 subfamily.</text>
</comment>
<evidence type="ECO:0000256" key="3">
    <source>
        <dbReference type="ARBA" id="ARBA00022801"/>
    </source>
</evidence>
<dbReference type="Gene3D" id="3.40.50.300">
    <property type="entry name" value="P-loop containing nucleotide triphosphate hydrolases"/>
    <property type="match status" value="1"/>
</dbReference>
<dbReference type="SUPFAM" id="SSF160443">
    <property type="entry name" value="SMR domain-like"/>
    <property type="match status" value="1"/>
</dbReference>
<keyword evidence="2 7" id="KW-0547">Nucleotide-binding</keyword>
<dbReference type="SMART" id="SM00533">
    <property type="entry name" value="MUTSd"/>
    <property type="match status" value="1"/>
</dbReference>
<sequence length="790" mass="89698">MLYPENCLERLGFSEVRQLIHKHCLSPMGQQMVDKMQVMTKYDQINKFLRQTNEFKSILENQEPLQISTFFDIKSLADKIKVEGTYLVEEELHQIYASLQTVFSVLRFFEERKEVYPNLEALLEHLPVEKNILKRIETVLDPKGKIKPNASPALQMIIGDISKAEQDVRKRMDSIYKQAVGNNWVADGSLTIRDGRMCIPILAENKRKLKGFIHDESASGQTVYMEPEEVFTLNNKLRDLEFDKRREIIRILIALTTDLRPYTPLLLSYHGFLTKLDFVRAKALFAIEVEADMPVLIKEAKTKLINARHPLLYLSFKADKKTVVPLNMHITSDLRIILVSGPNAGGKSVCMKTVGLLQLMVQSGLLIPVHESSEVGIFENIFADIGDDQSIESDLSTYSAHLTKMRYFVEHASPKTLVLIDEFGTGTDPQFGGPMAEAVLEVLNNKKVRGVITTHYSNLKLFAGNTPGLENASMLFDNDRMKPLYVLEIGKPGSSYAFEIAQNIGLQKEVLELARIKTGTNQNRIDSLLVDLEREKKQIYDTKLHLSNQQNKVKNLVAENEKLKLFLDENKKVLIKEAKLEAQAIIKNANKLVENTIAEIKENQADKTVTKQLRQNLQKVMVQNQVKEEKKPEVAVPLNTPIEVGDWVQLNNSETTGQVLEINRDNLVVALGDLRSVLKKNRVYKISNKQAKKAIQNNSYTGSISEAIGNFTAELDLRGMRGDNALHEVEKYLDKSIMLGFPFIKLIHGKGDGILRKLIREYLKKYSQVNRVEDEHADRGGDGITYVYFN</sequence>
<keyword evidence="6 7" id="KW-0238">DNA-binding</keyword>
<dbReference type="GO" id="GO:0030983">
    <property type="term" value="F:mismatched DNA binding"/>
    <property type="evidence" value="ECO:0007669"/>
    <property type="project" value="InterPro"/>
</dbReference>
<dbReference type="PANTHER" id="PTHR48466">
    <property type="entry name" value="OS10G0509000 PROTEIN-RELATED"/>
    <property type="match status" value="1"/>
</dbReference>
<dbReference type="InterPro" id="IPR036187">
    <property type="entry name" value="DNA_mismatch_repair_MutS_sf"/>
</dbReference>
<dbReference type="FunFam" id="3.40.50.300:FF:000830">
    <property type="entry name" value="Endonuclease MutS2"/>
    <property type="match status" value="1"/>
</dbReference>
<dbReference type="PIRSF" id="PIRSF005814">
    <property type="entry name" value="MutS_YshD"/>
    <property type="match status" value="1"/>
</dbReference>
<dbReference type="GO" id="GO:0043023">
    <property type="term" value="F:ribosomal large subunit binding"/>
    <property type="evidence" value="ECO:0007669"/>
    <property type="project" value="UniProtKB-UniRule"/>
</dbReference>
<accession>A0A1D7QJJ5</accession>
<dbReference type="HAMAP" id="MF_00092">
    <property type="entry name" value="MutS2"/>
    <property type="match status" value="1"/>
</dbReference>
<evidence type="ECO:0000256" key="4">
    <source>
        <dbReference type="ARBA" id="ARBA00022840"/>
    </source>
</evidence>
<comment type="function">
    <text evidence="7">Acts as a ribosome collision sensor, splitting the ribosome into its 2 subunits. Detects stalled/collided 70S ribosomes which it binds and splits by an ATP-hydrolysis driven conformational change. Acts upstream of the ribosome quality control system (RQC), a ribosome-associated complex that mediates the extraction of incompletely synthesized nascent chains from stalled ribosomes and their subsequent degradation. Probably generates substrates for RQC.</text>
</comment>
<dbReference type="SUPFAM" id="SSF52540">
    <property type="entry name" value="P-loop containing nucleoside triphosphate hydrolases"/>
    <property type="match status" value="1"/>
</dbReference>
<evidence type="ECO:0000256" key="7">
    <source>
        <dbReference type="HAMAP-Rule" id="MF_00092"/>
    </source>
</evidence>
<keyword evidence="5 7" id="KW-0694">RNA-binding</keyword>
<keyword evidence="7" id="KW-0255">Endonuclease</keyword>
<dbReference type="PROSITE" id="PS50828">
    <property type="entry name" value="SMR"/>
    <property type="match status" value="1"/>
</dbReference>
<dbReference type="PANTHER" id="PTHR48466:SF2">
    <property type="entry name" value="OS10G0509000 PROTEIN"/>
    <property type="match status" value="1"/>
</dbReference>
<keyword evidence="11" id="KW-1185">Reference proteome</keyword>
<keyword evidence="7" id="KW-0540">Nuclease</keyword>
<dbReference type="Pfam" id="PF01713">
    <property type="entry name" value="Smr"/>
    <property type="match status" value="1"/>
</dbReference>
<dbReference type="Proteomes" id="UP000094313">
    <property type="component" value="Chromosome"/>
</dbReference>
<organism evidence="10 11">
    <name type="scientific">Pedobacter steynii</name>
    <dbReference type="NCBI Taxonomy" id="430522"/>
    <lineage>
        <taxon>Bacteria</taxon>
        <taxon>Pseudomonadati</taxon>
        <taxon>Bacteroidota</taxon>
        <taxon>Sphingobacteriia</taxon>
        <taxon>Sphingobacteriales</taxon>
        <taxon>Sphingobacteriaceae</taxon>
        <taxon>Pedobacter</taxon>
    </lineage>
</organism>
<feature type="domain" description="Smr" evidence="9">
    <location>
        <begin position="715"/>
        <end position="790"/>
    </location>
</feature>
<evidence type="ECO:0000259" key="9">
    <source>
        <dbReference type="PROSITE" id="PS50828"/>
    </source>
</evidence>
<evidence type="ECO:0000256" key="6">
    <source>
        <dbReference type="ARBA" id="ARBA00023125"/>
    </source>
</evidence>
<dbReference type="RefSeq" id="WP_069380506.1">
    <property type="nucleotide sequence ID" value="NZ_CP017141.1"/>
</dbReference>
<dbReference type="InterPro" id="IPR007696">
    <property type="entry name" value="DNA_mismatch_repair_MutS_core"/>
</dbReference>
<dbReference type="SUPFAM" id="SSF48334">
    <property type="entry name" value="DNA repair protein MutS, domain III"/>
    <property type="match status" value="1"/>
</dbReference>
<comment type="subunit">
    <text evidence="7">Homodimer. Binds to stalled ribosomes, contacting rRNA.</text>
</comment>
<dbReference type="SMART" id="SM00463">
    <property type="entry name" value="SMR"/>
    <property type="match status" value="1"/>
</dbReference>
<evidence type="ECO:0000313" key="10">
    <source>
        <dbReference type="EMBL" id="AOM78842.1"/>
    </source>
</evidence>
<dbReference type="KEGG" id="psty:BFS30_17675"/>
<reference evidence="10 11" key="1">
    <citation type="submission" date="2016-08" db="EMBL/GenBank/DDBJ databases">
        <authorList>
            <person name="Seilhamer J.J."/>
        </authorList>
    </citation>
    <scope>NUCLEOTIDE SEQUENCE [LARGE SCALE GENOMIC DNA]</scope>
    <source>
        <strain evidence="10 11">DX4</strain>
    </source>
</reference>
<comment type="function">
    <text evidence="7">Endonuclease that is involved in the suppression of homologous recombination and thus may have a key role in the control of bacterial genetic diversity.</text>
</comment>
<evidence type="ECO:0000256" key="1">
    <source>
        <dbReference type="ARBA" id="ARBA00022730"/>
    </source>
</evidence>
<dbReference type="InterPro" id="IPR045076">
    <property type="entry name" value="MutS"/>
</dbReference>